<reference evidence="2 3" key="1">
    <citation type="submission" date="2018-07" db="EMBL/GenBank/DDBJ databases">
        <authorList>
            <person name="Quirk P.G."/>
            <person name="Krulwich T.A."/>
        </authorList>
    </citation>
    <scope>NUCLEOTIDE SEQUENCE [LARGE SCALE GENOMIC DNA]</scope>
    <source>
        <strain evidence="2 3">CC-BB4</strain>
    </source>
</reference>
<dbReference type="Proteomes" id="UP000254889">
    <property type="component" value="Chromosome"/>
</dbReference>
<name>A0A345ZRQ0_9HYPH</name>
<keyword evidence="1" id="KW-1133">Transmembrane helix</keyword>
<keyword evidence="3" id="KW-1185">Reference proteome</keyword>
<evidence type="ECO:0000313" key="3">
    <source>
        <dbReference type="Proteomes" id="UP000254889"/>
    </source>
</evidence>
<sequence>MSAMGAHVVGLSERRRLGAWSFWISLATLVVTVVLAAVYAKPLVEAYVDAGEPSFGGRVRSFASVVLPFWLTFAAPVLFLASLLTGVAGLLRRGDRRALAGVGILVTLIGFAVIALLFGLAQPVAQG</sequence>
<keyword evidence="1" id="KW-0812">Transmembrane</keyword>
<organism evidence="2 3">
    <name type="scientific">Pseudolabrys taiwanensis</name>
    <dbReference type="NCBI Taxonomy" id="331696"/>
    <lineage>
        <taxon>Bacteria</taxon>
        <taxon>Pseudomonadati</taxon>
        <taxon>Pseudomonadota</taxon>
        <taxon>Alphaproteobacteria</taxon>
        <taxon>Hyphomicrobiales</taxon>
        <taxon>Xanthobacteraceae</taxon>
        <taxon>Pseudolabrys</taxon>
    </lineage>
</organism>
<feature type="transmembrane region" description="Helical" evidence="1">
    <location>
        <begin position="69"/>
        <end position="91"/>
    </location>
</feature>
<evidence type="ECO:0000313" key="2">
    <source>
        <dbReference type="EMBL" id="AXK79597.1"/>
    </source>
</evidence>
<dbReference type="EMBL" id="CP031417">
    <property type="protein sequence ID" value="AXK79597.1"/>
    <property type="molecule type" value="Genomic_DNA"/>
</dbReference>
<gene>
    <name evidence="2" type="ORF">DW352_03110</name>
</gene>
<dbReference type="AlphaFoldDB" id="A0A345ZRQ0"/>
<dbReference type="KEGG" id="ptaw:DW352_03110"/>
<feature type="transmembrane region" description="Helical" evidence="1">
    <location>
        <begin position="98"/>
        <end position="121"/>
    </location>
</feature>
<proteinExistence type="predicted"/>
<feature type="transmembrane region" description="Helical" evidence="1">
    <location>
        <begin position="20"/>
        <end position="40"/>
    </location>
</feature>
<protein>
    <submittedName>
        <fullName evidence="2">Uncharacterized protein</fullName>
    </submittedName>
</protein>
<evidence type="ECO:0000256" key="1">
    <source>
        <dbReference type="SAM" id="Phobius"/>
    </source>
</evidence>
<accession>A0A345ZRQ0</accession>
<keyword evidence="1" id="KW-0472">Membrane</keyword>